<feature type="region of interest" description="Disordered" evidence="1">
    <location>
        <begin position="963"/>
        <end position="989"/>
    </location>
</feature>
<gene>
    <name evidence="4" type="ORF">HJC23_011777</name>
</gene>
<dbReference type="PROSITE" id="PS50280">
    <property type="entry name" value="SET"/>
    <property type="match status" value="1"/>
</dbReference>
<feature type="transmembrane region" description="Helical" evidence="2">
    <location>
        <begin position="190"/>
        <end position="210"/>
    </location>
</feature>
<feature type="transmembrane region" description="Helical" evidence="2">
    <location>
        <begin position="450"/>
        <end position="472"/>
    </location>
</feature>
<keyword evidence="2" id="KW-0812">Transmembrane</keyword>
<dbReference type="Gene3D" id="3.90.1410.10">
    <property type="entry name" value="set domain protein methyltransferase, domain 1"/>
    <property type="match status" value="1"/>
</dbReference>
<protein>
    <recommendedName>
        <fullName evidence="3">SET domain-containing protein</fullName>
    </recommendedName>
</protein>
<keyword evidence="2" id="KW-0472">Membrane</keyword>
<dbReference type="Pfam" id="PF01757">
    <property type="entry name" value="Acyl_transf_3"/>
    <property type="match status" value="1"/>
</dbReference>
<dbReference type="Proteomes" id="UP001516023">
    <property type="component" value="Unassembled WGS sequence"/>
</dbReference>
<dbReference type="PANTHER" id="PTHR23028">
    <property type="entry name" value="ACETYLTRANSFERASE"/>
    <property type="match status" value="1"/>
</dbReference>
<feature type="transmembrane region" description="Helical" evidence="2">
    <location>
        <begin position="416"/>
        <end position="438"/>
    </location>
</feature>
<evidence type="ECO:0000259" key="3">
    <source>
        <dbReference type="PROSITE" id="PS50280"/>
    </source>
</evidence>
<feature type="transmembrane region" description="Helical" evidence="2">
    <location>
        <begin position="308"/>
        <end position="327"/>
    </location>
</feature>
<accession>A0ABD3PI16</accession>
<dbReference type="InterPro" id="IPR002656">
    <property type="entry name" value="Acyl_transf_3_dom"/>
</dbReference>
<sequence length="1409" mass="160619">MAINSPITRQLIATSRVGKAKKKEESVDITHRFHNYRSVPSRHVTSLDSLRGIGVIIVILYHMGYEHFSNAWFEISLFFAMSGFVITKTTVESYERNHHFDVLKFWSKRVSRLLPALLLMLVVVVLSQKLPFRRNDGVQFQREANDLFYAAVFLTNYNLVYKQPDNYFDEFSPPSITRHLWTLSIEEQYYIIWPLVVWCLTNIFGADIASNHSNAERRYNHSNSVKRFLQTIFLMDVCIMIFSYYSSLWSIENTGMTAAYYSTWCRMGDIAAGGSAYSFARLVPMISSRWYREVKNRNIQPLTTGERVFLEAMVALLLLTVICVPMIRRPTDELLELYFHKLRLVISMLSLVPVFHSIQESEPLPKWAIASKIFRLRFLSFLGTFSYGVYLVHWPVIVSFGASRKDRAPSNDGNMVTNALLFILTILMGYISFVYYEVPLMKIARASTPWKTVIAGLLAVLTTVAVILITTMNLPPIVAFENEHNLEDKPVDERYTPVFFHDMAADGWSSIFRKNVLDGKTRHSGKDFDMNDFEEIQKYYTKETKDAKASVIITCDMNDSPCNHPDLWINNTYWIWLDSPLICGPIKNRTKITLRTCDSIVTVREHTFRFEPQAVPTLDPTTSEFAEVVLLTLFVSIDDLVDYTMNRRSVFNAKKRYQELLHMSELQKRTICKQIRLTVLGESIAEKIGSFWKDYIDYDMPASNVSNASLCPEVTNLAFAAHSSLAHYLCLSTDEVHSHQFCSQPSLVSQTVLTSCLDTKPDAVVIHDQYWAFKRQSANPNQIVLPSLFDKILAFNMMISDALQNEVSSIYYLTKSPLPGVLGVSLDPGYTTELELFQQMADTLACSKRNDEGHGIRVVLIDWARLICPNISDLGTVCKTSVHGFKQILPDGVHPVGDSGEWLSRQILAIIMADMAMLLSDRVSWDEAIAIPVNRHLLQLAPPDNQPRLQDFTAHAFHLPNHHDTILPSTRRHSTPTPKTPTPPQRTAPLRSYYIDTSESTPRDLTPMISWCESYGVQRNALEFASTSNFNGGHPGIQSQDMSAYASQDLPAGTPVLFVPRSLFLSSYTIKHEEFGASSLLAAEEYLTKLREPLPLFYLYVKVLYEYSLGEQSPYYEYLNSLPRHYDTGTSMTPTCYECLPPLAGTYAKNERVRYINYRTVAQTVGWLDSSVKEDRDVSKWVFNVVSTRSWEVPDGSGERVIVPMADMFNHHYDPEVAISYDEEGNCIAYTIKDVSAGSPLRISYGFDANPSALFAKYGFVDTSAPATFWKYMDIIPSTELCSIGLSYSRMLFYPSGDISPEIFDVLLYLILGEKRGRQEQKVFYDACLNGDDETKMAYLNQYYYEIYGRIKTHVDKFLGDLQELEGKAIRVDKETHPRIGMIREHNDFVRGIFLRVKENVDAVVAQAA</sequence>
<dbReference type="CDD" id="cd10527">
    <property type="entry name" value="SET_LSMT"/>
    <property type="match status" value="1"/>
</dbReference>
<dbReference type="InterPro" id="IPR046341">
    <property type="entry name" value="SET_dom_sf"/>
</dbReference>
<dbReference type="Pfam" id="PF00856">
    <property type="entry name" value="SET"/>
    <property type="match status" value="1"/>
</dbReference>
<proteinExistence type="predicted"/>
<dbReference type="SUPFAM" id="SSF82199">
    <property type="entry name" value="SET domain"/>
    <property type="match status" value="1"/>
</dbReference>
<comment type="caution">
    <text evidence="4">The sequence shown here is derived from an EMBL/GenBank/DDBJ whole genome shotgun (WGS) entry which is preliminary data.</text>
</comment>
<evidence type="ECO:0000313" key="4">
    <source>
        <dbReference type="EMBL" id="KAL3787629.1"/>
    </source>
</evidence>
<organism evidence="4 5">
    <name type="scientific">Cyclotella cryptica</name>
    <dbReference type="NCBI Taxonomy" id="29204"/>
    <lineage>
        <taxon>Eukaryota</taxon>
        <taxon>Sar</taxon>
        <taxon>Stramenopiles</taxon>
        <taxon>Ochrophyta</taxon>
        <taxon>Bacillariophyta</taxon>
        <taxon>Coscinodiscophyceae</taxon>
        <taxon>Thalassiosirophycidae</taxon>
        <taxon>Stephanodiscales</taxon>
        <taxon>Stephanodiscaceae</taxon>
        <taxon>Cyclotella</taxon>
    </lineage>
</organism>
<dbReference type="PANTHER" id="PTHR23028:SF53">
    <property type="entry name" value="ACYL_TRANSF_3 DOMAIN-CONTAINING PROTEIN"/>
    <property type="match status" value="1"/>
</dbReference>
<dbReference type="EMBL" id="JABMIG020000171">
    <property type="protein sequence ID" value="KAL3787629.1"/>
    <property type="molecule type" value="Genomic_DNA"/>
</dbReference>
<name>A0ABD3PI16_9STRA</name>
<reference evidence="4 5" key="1">
    <citation type="journal article" date="2020" name="G3 (Bethesda)">
        <title>Improved Reference Genome for Cyclotella cryptica CCMP332, a Model for Cell Wall Morphogenesis, Salinity Adaptation, and Lipid Production in Diatoms (Bacillariophyta).</title>
        <authorList>
            <person name="Roberts W.R."/>
            <person name="Downey K.M."/>
            <person name="Ruck E.C."/>
            <person name="Traller J.C."/>
            <person name="Alverson A.J."/>
        </authorList>
    </citation>
    <scope>NUCLEOTIDE SEQUENCE [LARGE SCALE GENOMIC DNA]</scope>
    <source>
        <strain evidence="4 5">CCMP332</strain>
    </source>
</reference>
<keyword evidence="5" id="KW-1185">Reference proteome</keyword>
<dbReference type="InterPro" id="IPR050879">
    <property type="entry name" value="Acyltransferase_3"/>
</dbReference>
<feature type="transmembrane region" description="Helical" evidence="2">
    <location>
        <begin position="378"/>
        <end position="396"/>
    </location>
</feature>
<evidence type="ECO:0000256" key="1">
    <source>
        <dbReference type="SAM" id="MobiDB-lite"/>
    </source>
</evidence>
<feature type="transmembrane region" description="Helical" evidence="2">
    <location>
        <begin position="112"/>
        <end position="130"/>
    </location>
</feature>
<feature type="transmembrane region" description="Helical" evidence="2">
    <location>
        <begin position="231"/>
        <end position="250"/>
    </location>
</feature>
<keyword evidence="2" id="KW-1133">Transmembrane helix</keyword>
<feature type="domain" description="SET" evidence="3">
    <location>
        <begin position="1020"/>
        <end position="1246"/>
    </location>
</feature>
<dbReference type="InterPro" id="IPR001214">
    <property type="entry name" value="SET_dom"/>
</dbReference>
<evidence type="ECO:0000256" key="2">
    <source>
        <dbReference type="SAM" id="Phobius"/>
    </source>
</evidence>
<evidence type="ECO:0000313" key="5">
    <source>
        <dbReference type="Proteomes" id="UP001516023"/>
    </source>
</evidence>